<dbReference type="EMBL" id="MOBY01000003">
    <property type="protein sequence ID" value="RON96495.1"/>
    <property type="molecule type" value="Genomic_DNA"/>
</dbReference>
<evidence type="ECO:0000313" key="3">
    <source>
        <dbReference type="Proteomes" id="UP000283650"/>
    </source>
</evidence>
<proteinExistence type="predicted"/>
<feature type="transmembrane region" description="Helical" evidence="1">
    <location>
        <begin position="30"/>
        <end position="47"/>
    </location>
</feature>
<keyword evidence="1" id="KW-1133">Transmembrane helix</keyword>
<organism evidence="2 3">
    <name type="scientific">Pseudomonas fluorescens</name>
    <dbReference type="NCBI Taxonomy" id="294"/>
    <lineage>
        <taxon>Bacteria</taxon>
        <taxon>Pseudomonadati</taxon>
        <taxon>Pseudomonadota</taxon>
        <taxon>Gammaproteobacteria</taxon>
        <taxon>Pseudomonadales</taxon>
        <taxon>Pseudomonadaceae</taxon>
        <taxon>Pseudomonas</taxon>
    </lineage>
</organism>
<sequence length="187" mass="20479">MGYFIGLVTLAVLVLSIGLGFANENWFTVLGLAIVVISSFTSIAISLKNARSAAQARKLAFEAFLPEIDESKSYSFKYTAAIMGVDNHSPIQHLQRQIDEIQRVAIQDEKNFVQRLQITERRIDICLAQIRYHEEATLPKILGQGSGTVILGAILTIVGSVYLAFADDTYKAFSALAGVLRDLGVTL</sequence>
<name>A0A423NE34_PSEFL</name>
<accession>A0A423NE34</accession>
<protein>
    <submittedName>
        <fullName evidence="2">Uncharacterized protein</fullName>
    </submittedName>
</protein>
<evidence type="ECO:0000256" key="1">
    <source>
        <dbReference type="SAM" id="Phobius"/>
    </source>
</evidence>
<gene>
    <name evidence="2" type="ORF">BK672_07985</name>
</gene>
<keyword evidence="1" id="KW-0812">Transmembrane</keyword>
<feature type="transmembrane region" description="Helical" evidence="1">
    <location>
        <begin position="141"/>
        <end position="165"/>
    </location>
</feature>
<reference evidence="2 3" key="1">
    <citation type="submission" date="2016-10" db="EMBL/GenBank/DDBJ databases">
        <title>Comparative genome analysis of multiple Pseudomonas spp. focuses on biocontrol and plant growth promoting traits.</title>
        <authorList>
            <person name="Tao X.-Y."/>
            <person name="Taylor C.G."/>
        </authorList>
    </citation>
    <scope>NUCLEOTIDE SEQUENCE [LARGE SCALE GENOMIC DNA]</scope>
    <source>
        <strain evidence="2 3">2F9</strain>
    </source>
</reference>
<dbReference type="Proteomes" id="UP000283650">
    <property type="component" value="Unassembled WGS sequence"/>
</dbReference>
<comment type="caution">
    <text evidence="2">The sequence shown here is derived from an EMBL/GenBank/DDBJ whole genome shotgun (WGS) entry which is preliminary data.</text>
</comment>
<evidence type="ECO:0000313" key="2">
    <source>
        <dbReference type="EMBL" id="RON96495.1"/>
    </source>
</evidence>
<keyword evidence="1" id="KW-0472">Membrane</keyword>
<dbReference type="RefSeq" id="WP_123375335.1">
    <property type="nucleotide sequence ID" value="NZ_MOBY01000003.1"/>
</dbReference>
<dbReference type="AlphaFoldDB" id="A0A423NE34"/>